<dbReference type="RefSeq" id="WP_245795780.1">
    <property type="nucleotide sequence ID" value="NZ_FRAM01000001.1"/>
</dbReference>
<gene>
    <name evidence="3" type="ORF">SAMN05444371_0288</name>
</gene>
<accession>A0A1M6NAG8</accession>
<dbReference type="InterPro" id="IPR050807">
    <property type="entry name" value="TransReg_Diox_bact_type"/>
</dbReference>
<evidence type="ECO:0000256" key="1">
    <source>
        <dbReference type="ARBA" id="ARBA00023125"/>
    </source>
</evidence>
<evidence type="ECO:0000313" key="4">
    <source>
        <dbReference type="Proteomes" id="UP000184498"/>
    </source>
</evidence>
<dbReference type="GO" id="GO:0003677">
    <property type="term" value="F:DNA binding"/>
    <property type="evidence" value="ECO:0007669"/>
    <property type="project" value="UniProtKB-KW"/>
</dbReference>
<dbReference type="Gene3D" id="1.10.260.40">
    <property type="entry name" value="lambda repressor-like DNA-binding domains"/>
    <property type="match status" value="1"/>
</dbReference>
<dbReference type="PANTHER" id="PTHR46797:SF1">
    <property type="entry name" value="METHYLPHOSPHONATE SYNTHASE"/>
    <property type="match status" value="1"/>
</dbReference>
<dbReference type="GO" id="GO:0003700">
    <property type="term" value="F:DNA-binding transcription factor activity"/>
    <property type="evidence" value="ECO:0007669"/>
    <property type="project" value="TreeGrafter"/>
</dbReference>
<dbReference type="AlphaFoldDB" id="A0A1M6NAG8"/>
<dbReference type="SUPFAM" id="SSF47413">
    <property type="entry name" value="lambda repressor-like DNA-binding domains"/>
    <property type="match status" value="1"/>
</dbReference>
<feature type="domain" description="HTH cro/C1-type" evidence="2">
    <location>
        <begin position="15"/>
        <end position="69"/>
    </location>
</feature>
<dbReference type="InterPro" id="IPR010982">
    <property type="entry name" value="Lambda_DNA-bd_dom_sf"/>
</dbReference>
<dbReference type="EMBL" id="FRAM01000001">
    <property type="protein sequence ID" value="SHJ92536.1"/>
    <property type="molecule type" value="Genomic_DNA"/>
</dbReference>
<evidence type="ECO:0000259" key="2">
    <source>
        <dbReference type="PROSITE" id="PS50943"/>
    </source>
</evidence>
<dbReference type="CDD" id="cd00093">
    <property type="entry name" value="HTH_XRE"/>
    <property type="match status" value="1"/>
</dbReference>
<proteinExistence type="predicted"/>
<name>A0A1M6NAG8_9FLAO</name>
<organism evidence="3 4">
    <name type="scientific">Epilithonimonas mollis</name>
    <dbReference type="NCBI Taxonomy" id="216903"/>
    <lineage>
        <taxon>Bacteria</taxon>
        <taxon>Pseudomonadati</taxon>
        <taxon>Bacteroidota</taxon>
        <taxon>Flavobacteriia</taxon>
        <taxon>Flavobacteriales</taxon>
        <taxon>Weeksellaceae</taxon>
        <taxon>Chryseobacterium group</taxon>
        <taxon>Epilithonimonas</taxon>
    </lineage>
</organism>
<dbReference type="PANTHER" id="PTHR46797">
    <property type="entry name" value="HTH-TYPE TRANSCRIPTIONAL REGULATOR"/>
    <property type="match status" value="1"/>
</dbReference>
<dbReference type="PROSITE" id="PS50943">
    <property type="entry name" value="HTH_CROC1"/>
    <property type="match status" value="1"/>
</dbReference>
<keyword evidence="4" id="KW-1185">Reference proteome</keyword>
<dbReference type="SMART" id="SM00530">
    <property type="entry name" value="HTH_XRE"/>
    <property type="match status" value="1"/>
</dbReference>
<dbReference type="Proteomes" id="UP000184498">
    <property type="component" value="Unassembled WGS sequence"/>
</dbReference>
<dbReference type="Pfam" id="PF01381">
    <property type="entry name" value="HTH_3"/>
    <property type="match status" value="1"/>
</dbReference>
<sequence length="108" mass="12593">MSTENMSTETIGEKLRHIREERELPLRKVAALLDIDVAILSKMERGERKITKEIILKLADIYHCNSDELMVSFLSDKILYEIQDEDLGMKALKVAEERAKYIKQNKKK</sequence>
<dbReference type="GO" id="GO:0005829">
    <property type="term" value="C:cytosol"/>
    <property type="evidence" value="ECO:0007669"/>
    <property type="project" value="TreeGrafter"/>
</dbReference>
<dbReference type="InterPro" id="IPR001387">
    <property type="entry name" value="Cro/C1-type_HTH"/>
</dbReference>
<dbReference type="STRING" id="216903.SAMN05444371_0288"/>
<protein>
    <submittedName>
        <fullName evidence="3">Helix-turn-helix</fullName>
    </submittedName>
</protein>
<evidence type="ECO:0000313" key="3">
    <source>
        <dbReference type="EMBL" id="SHJ92536.1"/>
    </source>
</evidence>
<reference evidence="4" key="1">
    <citation type="submission" date="2016-11" db="EMBL/GenBank/DDBJ databases">
        <authorList>
            <person name="Varghese N."/>
            <person name="Submissions S."/>
        </authorList>
    </citation>
    <scope>NUCLEOTIDE SEQUENCE [LARGE SCALE GENOMIC DNA]</scope>
    <source>
        <strain evidence="4">DSM 18016</strain>
    </source>
</reference>
<keyword evidence="1" id="KW-0238">DNA-binding</keyword>